<protein>
    <recommendedName>
        <fullName evidence="4">Sterile alpha motif domain-containing protein 9-like</fullName>
    </recommendedName>
</protein>
<evidence type="ECO:0000256" key="1">
    <source>
        <dbReference type="SAM" id="Coils"/>
    </source>
</evidence>
<evidence type="ECO:0008006" key="4">
    <source>
        <dbReference type="Google" id="ProtNLM"/>
    </source>
</evidence>
<feature type="coiled-coil region" evidence="1">
    <location>
        <begin position="200"/>
        <end position="227"/>
    </location>
</feature>
<organism evidence="2 3">
    <name type="scientific">Cirrhinus molitorella</name>
    <name type="common">mud carp</name>
    <dbReference type="NCBI Taxonomy" id="172907"/>
    <lineage>
        <taxon>Eukaryota</taxon>
        <taxon>Metazoa</taxon>
        <taxon>Chordata</taxon>
        <taxon>Craniata</taxon>
        <taxon>Vertebrata</taxon>
        <taxon>Euteleostomi</taxon>
        <taxon>Actinopterygii</taxon>
        <taxon>Neopterygii</taxon>
        <taxon>Teleostei</taxon>
        <taxon>Ostariophysi</taxon>
        <taxon>Cypriniformes</taxon>
        <taxon>Cyprinidae</taxon>
        <taxon>Labeoninae</taxon>
        <taxon>Labeonini</taxon>
        <taxon>Cirrhinus</taxon>
    </lineage>
</organism>
<gene>
    <name evidence="2" type="ORF">QQF64_029368</name>
</gene>
<dbReference type="Proteomes" id="UP001558613">
    <property type="component" value="Unassembled WGS sequence"/>
</dbReference>
<proteinExistence type="predicted"/>
<keyword evidence="1" id="KW-0175">Coiled coil</keyword>
<accession>A0ABR3N0D9</accession>
<keyword evidence="3" id="KW-1185">Reference proteome</keyword>
<name>A0ABR3N0D9_9TELE</name>
<evidence type="ECO:0000313" key="2">
    <source>
        <dbReference type="EMBL" id="KAL1270352.1"/>
    </source>
</evidence>
<evidence type="ECO:0000313" key="3">
    <source>
        <dbReference type="Proteomes" id="UP001558613"/>
    </source>
</evidence>
<reference evidence="2 3" key="1">
    <citation type="submission" date="2023-09" db="EMBL/GenBank/DDBJ databases">
        <authorList>
            <person name="Wang M."/>
        </authorList>
    </citation>
    <scope>NUCLEOTIDE SEQUENCE [LARGE SCALE GENOMIC DNA]</scope>
    <source>
        <strain evidence="2">GT-2023</strain>
        <tissue evidence="2">Liver</tissue>
    </source>
</reference>
<sequence length="822" mass="95616">MYLLPSSSGTLISIPADPKVCSKHETDFLKGAPPQWHIFYTSVNSPLVERDCFKDIIQLVKRKMRKQHLITEVSLRYQSGSGGSTLAMQVLWCFRKDLRCARVIDSDLETKELSKQVVDLFLLSNEEHAKQNQETVLLLLDTKENTNNDLKMKRILRQNLIEEIRKRDITTNTPVVIIFNCSPADPLTVDHSTDDVKLTMNLLTDEKKRFAQKKEELKNKYKKMSQKFHAFNIMQGGFKKEDAEKMITKEMMKHVKGHKDSSSTRLLSFLALINSYVPGSHLAKLFCEEFVQQSTNEENHTLETIMKPFMDLIVIFSEDEQKGQCIRLAHPLIADACLKKLIESKLTRTDITLDFLNSMVKGKERHYKDICMSILITRLTTGQDKQKFSRLILDLIDENKTDGCISLLELASDLFSTDPYYPQTLARLYNKEDNKYEEARTWAEKAIKRNSKSDIKDTLGQVYKKHLQTFSDIKSCMDIATLAIEKFRDEERAAEDESEENRRFNYRGYFGFLQVCNVIHKISPKNSPEQEYSEFISALKSEVETKYDFFEWYLTFSRPSMKNEDPDYLRSDIEECYKRYFTQSEQTDEDTLNEKKSKSFAGLLHLLKPNINVFKQYKSTIEHPQPDKETQIIGCILANIILSQFDEPCAKTEDLQARLQKLWESKERDRSPEFYLLILLLFWPDVAQPAIANPPNLEKCVQYMSQSYETMYQKYLRCRYLVPLFFLGKGKGVQRLIHTSKLHQIDWELLTEGDENAEVECLQRVNGKVEDNNVLVVRDGQRIQVTPHNWVTVNKQGQVSFYLGFNIKGPVACNIRYEENCK</sequence>
<dbReference type="PANTHER" id="PTHR16155:SF18">
    <property type="entry name" value="STERILE ALPHA MOTIF DOMAIN-CONTAINING PROTEIN 9-LIKE"/>
    <property type="match status" value="1"/>
</dbReference>
<comment type="caution">
    <text evidence="2">The sequence shown here is derived from an EMBL/GenBank/DDBJ whole genome shotgun (WGS) entry which is preliminary data.</text>
</comment>
<dbReference type="EMBL" id="JAYMGO010000007">
    <property type="protein sequence ID" value="KAL1270352.1"/>
    <property type="molecule type" value="Genomic_DNA"/>
</dbReference>
<dbReference type="PANTHER" id="PTHR16155">
    <property type="entry name" value="DED DOMAIN-CONTAINING PROTEIN"/>
    <property type="match status" value="1"/>
</dbReference>